<gene>
    <name evidence="5" type="ORF">RQP53_22740</name>
</gene>
<reference evidence="5" key="1">
    <citation type="submission" date="2023-09" db="EMBL/GenBank/DDBJ databases">
        <title>Paucibacter sp. APW11 Genome sequencing and assembly.</title>
        <authorList>
            <person name="Kim I."/>
        </authorList>
    </citation>
    <scope>NUCLEOTIDE SEQUENCE</scope>
    <source>
        <strain evidence="5">APW11</strain>
    </source>
</reference>
<keyword evidence="3" id="KW-0472">Membrane</keyword>
<evidence type="ECO:0000256" key="1">
    <source>
        <dbReference type="ARBA" id="ARBA00004196"/>
    </source>
</evidence>
<sequence>MDEIVPQRRRPRWLAAALTGALLLIVSMALWAWAPRGLQVPASDLRIAAVEAGTFLDEIAVRAKAEALNSVIIDSIDSGRVEAVEARDGVLVKQGDVLFRISNSQRHLELLQRQSEHAQQISNLATLRLAFEQGTTEHERRLIDLEHNLALTRRKIERDKQLALQGFISESALQESQDAASRDMRALANERTHGSSEMAVKRNVIVEMERAIAKIESGLALVGRNVDALVVRAPIAGRLTDFKLQVGQSVKTDQHIGRIDDPSRFKLTAQVDEYYLNRVAVGRMGHLRHDGKDYGIQVSQVFPQIKDGRFSIELVFSSDQPATLNPGQSLDVQVTLGEPKAALVLPNSPFVADSGGAWAFVLDANGVDASKKPIQLGRRNNRQVEVLAGLQAGDKVVVSSYAAFGNVTHLQLKR</sequence>
<keyword evidence="3" id="KW-0812">Transmembrane</keyword>
<proteinExistence type="predicted"/>
<evidence type="ECO:0000313" key="6">
    <source>
        <dbReference type="Proteomes" id="UP001246372"/>
    </source>
</evidence>
<dbReference type="EMBL" id="JAVXZY010000013">
    <property type="protein sequence ID" value="MDT9002114.1"/>
    <property type="molecule type" value="Genomic_DNA"/>
</dbReference>
<keyword evidence="3" id="KW-1133">Transmembrane helix</keyword>
<dbReference type="PANTHER" id="PTHR32347">
    <property type="entry name" value="EFFLUX SYSTEM COMPONENT YKNX-RELATED"/>
    <property type="match status" value="1"/>
</dbReference>
<organism evidence="5 6">
    <name type="scientific">Roseateles aquae</name>
    <dbReference type="NCBI Taxonomy" id="3077235"/>
    <lineage>
        <taxon>Bacteria</taxon>
        <taxon>Pseudomonadati</taxon>
        <taxon>Pseudomonadota</taxon>
        <taxon>Betaproteobacteria</taxon>
        <taxon>Burkholderiales</taxon>
        <taxon>Sphaerotilaceae</taxon>
        <taxon>Roseateles</taxon>
    </lineage>
</organism>
<dbReference type="InterPro" id="IPR050465">
    <property type="entry name" value="UPF0194_transport"/>
</dbReference>
<name>A0ABU3PI35_9BURK</name>
<dbReference type="Pfam" id="PF25967">
    <property type="entry name" value="RND-MFP_C"/>
    <property type="match status" value="1"/>
</dbReference>
<comment type="caution">
    <text evidence="5">The sequence shown here is derived from an EMBL/GenBank/DDBJ whole genome shotgun (WGS) entry which is preliminary data.</text>
</comment>
<evidence type="ECO:0000259" key="4">
    <source>
        <dbReference type="Pfam" id="PF25967"/>
    </source>
</evidence>
<accession>A0ABU3PI35</accession>
<dbReference type="Gene3D" id="2.40.30.170">
    <property type="match status" value="1"/>
</dbReference>
<dbReference type="Proteomes" id="UP001246372">
    <property type="component" value="Unassembled WGS sequence"/>
</dbReference>
<protein>
    <submittedName>
        <fullName evidence="5">HlyD family efflux transporter periplasmic adaptor subunit</fullName>
    </submittedName>
</protein>
<evidence type="ECO:0000256" key="2">
    <source>
        <dbReference type="ARBA" id="ARBA00023054"/>
    </source>
</evidence>
<dbReference type="InterPro" id="IPR058627">
    <property type="entry name" value="MdtA-like_C"/>
</dbReference>
<dbReference type="Gene3D" id="2.40.420.20">
    <property type="match status" value="1"/>
</dbReference>
<dbReference type="Gene3D" id="2.40.50.100">
    <property type="match status" value="1"/>
</dbReference>
<dbReference type="Gene3D" id="1.10.287.470">
    <property type="entry name" value="Helix hairpin bin"/>
    <property type="match status" value="1"/>
</dbReference>
<keyword evidence="2" id="KW-0175">Coiled coil</keyword>
<comment type="subcellular location">
    <subcellularLocation>
        <location evidence="1">Cell envelope</location>
    </subcellularLocation>
</comment>
<dbReference type="PANTHER" id="PTHR32347:SF23">
    <property type="entry name" value="BLL5650 PROTEIN"/>
    <property type="match status" value="1"/>
</dbReference>
<feature type="domain" description="Multidrug resistance protein MdtA-like C-terminal permuted SH3" evidence="4">
    <location>
        <begin position="342"/>
        <end position="399"/>
    </location>
</feature>
<feature type="transmembrane region" description="Helical" evidence="3">
    <location>
        <begin position="12"/>
        <end position="34"/>
    </location>
</feature>
<evidence type="ECO:0000256" key="3">
    <source>
        <dbReference type="SAM" id="Phobius"/>
    </source>
</evidence>
<dbReference type="RefSeq" id="WP_315653005.1">
    <property type="nucleotide sequence ID" value="NZ_JAVXZY010000013.1"/>
</dbReference>
<evidence type="ECO:0000313" key="5">
    <source>
        <dbReference type="EMBL" id="MDT9002114.1"/>
    </source>
</evidence>
<dbReference type="SUPFAM" id="SSF111369">
    <property type="entry name" value="HlyD-like secretion proteins"/>
    <property type="match status" value="1"/>
</dbReference>
<keyword evidence="6" id="KW-1185">Reference proteome</keyword>